<evidence type="ECO:0000259" key="3">
    <source>
        <dbReference type="Pfam" id="PF18962"/>
    </source>
</evidence>
<reference evidence="5 6" key="1">
    <citation type="submission" date="2018-10" db="EMBL/GenBank/DDBJ databases">
        <title>Genomic Encyclopedia of Archaeal and Bacterial Type Strains, Phase II (KMG-II): from individual species to whole genera.</title>
        <authorList>
            <person name="Goeker M."/>
        </authorList>
    </citation>
    <scope>NUCLEOTIDE SEQUENCE [LARGE SCALE GENOMIC DNA]</scope>
    <source>
        <strain evidence="5 6">DSM 23424</strain>
    </source>
</reference>
<accession>A0A3L9YG71</accession>
<evidence type="ECO:0000256" key="2">
    <source>
        <dbReference type="SAM" id="SignalP"/>
    </source>
</evidence>
<dbReference type="InterPro" id="IPR055354">
    <property type="entry name" value="DUF7507"/>
</dbReference>
<dbReference type="EMBL" id="REFC01000013">
    <property type="protein sequence ID" value="RMA58527.1"/>
    <property type="molecule type" value="Genomic_DNA"/>
</dbReference>
<dbReference type="Pfam" id="PF18962">
    <property type="entry name" value="Por_Secre_tail"/>
    <property type="match status" value="1"/>
</dbReference>
<dbReference type="NCBIfam" id="TIGR04183">
    <property type="entry name" value="Por_Secre_tail"/>
    <property type="match status" value="1"/>
</dbReference>
<evidence type="ECO:0000259" key="4">
    <source>
        <dbReference type="Pfam" id="PF24346"/>
    </source>
</evidence>
<dbReference type="OrthoDB" id="9805017at2"/>
<sequence length="227" mass="24633">MKKLLFCLTLCSCTFAFSQAQMGLVKQAQFNDENDDGCASIGETISYFFQVSNYGTELIENIMVSDILIDVTGSPISLNPGEVDTTTFTGVYALTQDDLNEEHVINQAVAEGMTTGGDTISDLSDDSSFAEDDPTITNLCVLGVEDQLKPVLVKMYPNPVQDEIQFELAAEVGSATVNLYSVIGVEILNQEISSENKRIDVSHLASGTYFVTVLVAHKVSSFTLLKD</sequence>
<gene>
    <name evidence="5" type="ORF">BXY75_1900</name>
</gene>
<dbReference type="RefSeq" id="WP_121907478.1">
    <property type="nucleotide sequence ID" value="NZ_REFC01000013.1"/>
</dbReference>
<dbReference type="AlphaFoldDB" id="A0A3L9YG71"/>
<feature type="domain" description="DUF7507" evidence="4">
    <location>
        <begin position="20"/>
        <end position="122"/>
    </location>
</feature>
<evidence type="ECO:0000256" key="1">
    <source>
        <dbReference type="ARBA" id="ARBA00022729"/>
    </source>
</evidence>
<feature type="signal peptide" evidence="2">
    <location>
        <begin position="1"/>
        <end position="22"/>
    </location>
</feature>
<protein>
    <submittedName>
        <fullName evidence="5">Putative repeat protein (TIGR01451 family)/predicted secreted protein (Por secretion system target)</fullName>
    </submittedName>
</protein>
<comment type="caution">
    <text evidence="5">The sequence shown here is derived from an EMBL/GenBank/DDBJ whole genome shotgun (WGS) entry which is preliminary data.</text>
</comment>
<proteinExistence type="predicted"/>
<evidence type="ECO:0000313" key="5">
    <source>
        <dbReference type="EMBL" id="RMA58527.1"/>
    </source>
</evidence>
<feature type="domain" description="Secretion system C-terminal sorting" evidence="3">
    <location>
        <begin position="155"/>
        <end position="214"/>
    </location>
</feature>
<name>A0A3L9YG71_9FLAO</name>
<organism evidence="5 6">
    <name type="scientific">Ulvibacter antarcticus</name>
    <dbReference type="NCBI Taxonomy" id="442714"/>
    <lineage>
        <taxon>Bacteria</taxon>
        <taxon>Pseudomonadati</taxon>
        <taxon>Bacteroidota</taxon>
        <taxon>Flavobacteriia</taxon>
        <taxon>Flavobacteriales</taxon>
        <taxon>Flavobacteriaceae</taxon>
        <taxon>Ulvibacter</taxon>
    </lineage>
</organism>
<evidence type="ECO:0000313" key="6">
    <source>
        <dbReference type="Proteomes" id="UP000271339"/>
    </source>
</evidence>
<dbReference type="Pfam" id="PF24346">
    <property type="entry name" value="DUF7507"/>
    <property type="match status" value="1"/>
</dbReference>
<keyword evidence="6" id="KW-1185">Reference proteome</keyword>
<keyword evidence="1 2" id="KW-0732">Signal</keyword>
<dbReference type="InterPro" id="IPR026444">
    <property type="entry name" value="Secre_tail"/>
</dbReference>
<dbReference type="Proteomes" id="UP000271339">
    <property type="component" value="Unassembled WGS sequence"/>
</dbReference>
<feature type="chain" id="PRO_5018138079" evidence="2">
    <location>
        <begin position="23"/>
        <end position="227"/>
    </location>
</feature>